<accession>A0A1H8ZUB8</accession>
<comment type="similarity">
    <text evidence="2">Belongs to the GMC oxidoreductase family.</text>
</comment>
<dbReference type="InterPro" id="IPR007867">
    <property type="entry name" value="GMC_OxRtase_C"/>
</dbReference>
<feature type="domain" description="Glucose-methanol-choline oxidoreductase N-terminal" evidence="6">
    <location>
        <begin position="37"/>
        <end position="363"/>
    </location>
</feature>
<dbReference type="InterPro" id="IPR051473">
    <property type="entry name" value="P2Ox-like"/>
</dbReference>
<keyword evidence="3" id="KW-0285">Flavoprotein</keyword>
<evidence type="ECO:0000313" key="8">
    <source>
        <dbReference type="EMBL" id="SEP67915.1"/>
    </source>
</evidence>
<evidence type="ECO:0000259" key="7">
    <source>
        <dbReference type="Pfam" id="PF05199"/>
    </source>
</evidence>
<evidence type="ECO:0000256" key="2">
    <source>
        <dbReference type="ARBA" id="ARBA00010790"/>
    </source>
</evidence>
<dbReference type="STRING" id="419940.SAMN05421824_0037"/>
<keyword evidence="9" id="KW-1185">Reference proteome</keyword>
<protein>
    <submittedName>
        <fullName evidence="8">Choline dehydrogenase</fullName>
    </submittedName>
</protein>
<name>A0A1H8ZUB8_9FLAO</name>
<sequence length="592" mass="66848">MNIIRFSLKNRISIGYLFSTEPTRMNYNKKNKTSEYDAIVIGTGITGGWAAKELCENGLKTLVLERGRIVEHIKDYPTMHLDPWDMELRGDPTAEEKARQYKQARTGYVVKKDSRHWFVDDIDHPYNETKRFDWIRGYHVGGRSIMWGKQTYRLSDLDFEANKKDGYGVDWPIRYKDIEPWYSYVERYVGISGEALGLPQLPDSIFEPPMELNCVEQHLKEEMAKNQGRVLTIGRVAHITGDTPHEGRGKCQYRNRCRRGCPYGAYFSSNASTLPAAARTGNMTLRPHSIAYEIVYDDNLKKATGVKIIDSETKEKFEFEADIIFCCASAIASASILLQSKSERFPNGLGNDSGELGHNIMDHHLGSGASGTIDGFDDKYYKGRRPNGIYIPRFRNLGDSASYTNKFLRGYGYQGGAGRHGIAEHVAELGYGAEFKEKILEPGSWRMGLGGFGECLPYHDNKMTLNYDKLDQWGLPTITFDAEWKENELNMRKDIIEQAVDMLEKAGFKNIQTFDRPAAPGIGIHEMGTARMGRDPKTSVLNKYNQIHSVPNVYVTDGACMTSAGCQNPSLTYMALTARAAHHAVKHFKAKQ</sequence>
<gene>
    <name evidence="8" type="ORF">SAMN05421824_0037</name>
</gene>
<dbReference type="SUPFAM" id="SSF54373">
    <property type="entry name" value="FAD-linked reductases, C-terminal domain"/>
    <property type="match status" value="1"/>
</dbReference>
<dbReference type="Gene3D" id="3.50.50.60">
    <property type="entry name" value="FAD/NAD(P)-binding domain"/>
    <property type="match status" value="2"/>
</dbReference>
<evidence type="ECO:0000256" key="5">
    <source>
        <dbReference type="ARBA" id="ARBA00023002"/>
    </source>
</evidence>
<dbReference type="InterPro" id="IPR036188">
    <property type="entry name" value="FAD/NAD-bd_sf"/>
</dbReference>
<dbReference type="GO" id="GO:0050660">
    <property type="term" value="F:flavin adenine dinucleotide binding"/>
    <property type="evidence" value="ECO:0007669"/>
    <property type="project" value="InterPro"/>
</dbReference>
<dbReference type="PANTHER" id="PTHR42784:SF1">
    <property type="entry name" value="PYRANOSE 2-OXIDASE"/>
    <property type="match status" value="1"/>
</dbReference>
<organism evidence="8 9">
    <name type="scientific">Hyunsoonleella jejuensis</name>
    <dbReference type="NCBI Taxonomy" id="419940"/>
    <lineage>
        <taxon>Bacteria</taxon>
        <taxon>Pseudomonadati</taxon>
        <taxon>Bacteroidota</taxon>
        <taxon>Flavobacteriia</taxon>
        <taxon>Flavobacteriales</taxon>
        <taxon>Flavobacteriaceae</taxon>
    </lineage>
</organism>
<evidence type="ECO:0000259" key="6">
    <source>
        <dbReference type="Pfam" id="PF00732"/>
    </source>
</evidence>
<dbReference type="Pfam" id="PF05199">
    <property type="entry name" value="GMC_oxred_C"/>
    <property type="match status" value="1"/>
</dbReference>
<evidence type="ECO:0000256" key="3">
    <source>
        <dbReference type="ARBA" id="ARBA00022630"/>
    </source>
</evidence>
<dbReference type="AlphaFoldDB" id="A0A1H8ZUB8"/>
<proteinExistence type="inferred from homology"/>
<evidence type="ECO:0000256" key="1">
    <source>
        <dbReference type="ARBA" id="ARBA00001974"/>
    </source>
</evidence>
<dbReference type="Pfam" id="PF00732">
    <property type="entry name" value="GMC_oxred_N"/>
    <property type="match status" value="1"/>
</dbReference>
<dbReference type="InterPro" id="IPR000172">
    <property type="entry name" value="GMC_OxRdtase_N"/>
</dbReference>
<dbReference type="PANTHER" id="PTHR42784">
    <property type="entry name" value="PYRANOSE 2-OXIDASE"/>
    <property type="match status" value="1"/>
</dbReference>
<comment type="cofactor">
    <cofactor evidence="1">
        <name>FAD</name>
        <dbReference type="ChEBI" id="CHEBI:57692"/>
    </cofactor>
</comment>
<dbReference type="EMBL" id="FOFN01000001">
    <property type="protein sequence ID" value="SEP67915.1"/>
    <property type="molecule type" value="Genomic_DNA"/>
</dbReference>
<feature type="domain" description="Glucose-methanol-choline oxidoreductase C-terminal" evidence="7">
    <location>
        <begin position="457"/>
        <end position="576"/>
    </location>
</feature>
<evidence type="ECO:0000313" key="9">
    <source>
        <dbReference type="Proteomes" id="UP000198999"/>
    </source>
</evidence>
<dbReference type="GO" id="GO:0016614">
    <property type="term" value="F:oxidoreductase activity, acting on CH-OH group of donors"/>
    <property type="evidence" value="ECO:0007669"/>
    <property type="project" value="InterPro"/>
</dbReference>
<evidence type="ECO:0000256" key="4">
    <source>
        <dbReference type="ARBA" id="ARBA00022827"/>
    </source>
</evidence>
<dbReference type="SUPFAM" id="SSF51905">
    <property type="entry name" value="FAD/NAD(P)-binding domain"/>
    <property type="match status" value="1"/>
</dbReference>
<dbReference type="Proteomes" id="UP000198999">
    <property type="component" value="Unassembled WGS sequence"/>
</dbReference>
<keyword evidence="5" id="KW-0560">Oxidoreductase</keyword>
<keyword evidence="4" id="KW-0274">FAD</keyword>
<reference evidence="8 9" key="1">
    <citation type="submission" date="2016-10" db="EMBL/GenBank/DDBJ databases">
        <authorList>
            <person name="de Groot N.N."/>
        </authorList>
    </citation>
    <scope>NUCLEOTIDE SEQUENCE [LARGE SCALE GENOMIC DNA]</scope>
    <source>
        <strain evidence="8 9">DSM 21035</strain>
    </source>
</reference>